<dbReference type="GO" id="GO:0000776">
    <property type="term" value="C:kinetochore"/>
    <property type="evidence" value="ECO:0007669"/>
    <property type="project" value="UniProtKB-KW"/>
</dbReference>
<dbReference type="GO" id="GO:0000781">
    <property type="term" value="C:chromosome, telomeric region"/>
    <property type="evidence" value="ECO:0007669"/>
    <property type="project" value="UniProtKB-SubCell"/>
</dbReference>
<protein>
    <recommendedName>
        <fullName evidence="4">Leucine-rich repeat and WD repeat-containing protein 1</fullName>
    </recommendedName>
    <alternativeName>
        <fullName evidence="11">Origin recognition complex-associated protein</fullName>
    </alternativeName>
</protein>
<evidence type="ECO:0000313" key="14">
    <source>
        <dbReference type="EMBL" id="CAL4763601.1"/>
    </source>
</evidence>
<keyword evidence="9" id="KW-0779">Telomere</keyword>
<feature type="repeat" description="WD" evidence="12">
    <location>
        <begin position="224"/>
        <end position="265"/>
    </location>
</feature>
<dbReference type="InterPro" id="IPR052201">
    <property type="entry name" value="LRR-containing_regulator"/>
</dbReference>
<dbReference type="InterPro" id="IPR036322">
    <property type="entry name" value="WD40_repeat_dom_sf"/>
</dbReference>
<keyword evidence="15" id="KW-1185">Reference proteome</keyword>
<comment type="caution">
    <text evidence="13">The sequence shown here is derived from an EMBL/GenBank/DDBJ whole genome shotgun (WGS) entry which is preliminary data.</text>
</comment>
<dbReference type="InterPro" id="IPR015943">
    <property type="entry name" value="WD40/YVTN_repeat-like_dom_sf"/>
</dbReference>
<dbReference type="PANTHER" id="PTHR24111">
    <property type="entry name" value="LEUCINE-RICH REPEAT-CONTAINING PROTEIN 34"/>
    <property type="match status" value="1"/>
</dbReference>
<evidence type="ECO:0000256" key="3">
    <source>
        <dbReference type="ARBA" id="ARBA00007545"/>
    </source>
</evidence>
<evidence type="ECO:0000256" key="10">
    <source>
        <dbReference type="ARBA" id="ARBA00023328"/>
    </source>
</evidence>
<reference evidence="14 15" key="2">
    <citation type="submission" date="2024-05" db="EMBL/GenBank/DDBJ databases">
        <authorList>
            <person name="Chen Y."/>
            <person name="Shah S."/>
            <person name="Dougan E. K."/>
            <person name="Thang M."/>
            <person name="Chan C."/>
        </authorList>
    </citation>
    <scope>NUCLEOTIDE SEQUENCE [LARGE SCALE GENOMIC DNA]</scope>
</reference>
<evidence type="ECO:0000256" key="8">
    <source>
        <dbReference type="ARBA" id="ARBA00022838"/>
    </source>
</evidence>
<evidence type="ECO:0000256" key="11">
    <source>
        <dbReference type="ARBA" id="ARBA00033046"/>
    </source>
</evidence>
<evidence type="ECO:0000313" key="13">
    <source>
        <dbReference type="EMBL" id="CAI3976289.1"/>
    </source>
</evidence>
<evidence type="ECO:0000256" key="9">
    <source>
        <dbReference type="ARBA" id="ARBA00022895"/>
    </source>
</evidence>
<evidence type="ECO:0000256" key="1">
    <source>
        <dbReference type="ARBA" id="ARBA00004574"/>
    </source>
</evidence>
<dbReference type="SUPFAM" id="SSF50978">
    <property type="entry name" value="WD40 repeat-like"/>
    <property type="match status" value="3"/>
</dbReference>
<dbReference type="InterPro" id="IPR032675">
    <property type="entry name" value="LRR_dom_sf"/>
</dbReference>
<dbReference type="InterPro" id="IPR001611">
    <property type="entry name" value="Leu-rich_rpt"/>
</dbReference>
<dbReference type="InterPro" id="IPR019775">
    <property type="entry name" value="WD40_repeat_CS"/>
</dbReference>
<dbReference type="Gene3D" id="2.130.10.10">
    <property type="entry name" value="YVTN repeat-like/Quinoprotein amine dehydrogenase"/>
    <property type="match status" value="4"/>
</dbReference>
<keyword evidence="9" id="KW-0158">Chromosome</keyword>
<evidence type="ECO:0000256" key="2">
    <source>
        <dbReference type="ARBA" id="ARBA00004629"/>
    </source>
</evidence>
<organism evidence="13">
    <name type="scientific">Cladocopium goreaui</name>
    <dbReference type="NCBI Taxonomy" id="2562237"/>
    <lineage>
        <taxon>Eukaryota</taxon>
        <taxon>Sar</taxon>
        <taxon>Alveolata</taxon>
        <taxon>Dinophyceae</taxon>
        <taxon>Suessiales</taxon>
        <taxon>Symbiodiniaceae</taxon>
        <taxon>Cladocopium</taxon>
    </lineage>
</organism>
<dbReference type="OrthoDB" id="308449at2759"/>
<dbReference type="InterPro" id="IPR001680">
    <property type="entry name" value="WD40_rpt"/>
</dbReference>
<dbReference type="Gene3D" id="3.80.10.10">
    <property type="entry name" value="Ribonuclease Inhibitor"/>
    <property type="match status" value="6"/>
</dbReference>
<evidence type="ECO:0000256" key="12">
    <source>
        <dbReference type="PROSITE-ProRule" id="PRU00221"/>
    </source>
</evidence>
<keyword evidence="5 12" id="KW-0853">WD repeat</keyword>
<evidence type="ECO:0000256" key="6">
    <source>
        <dbReference type="ARBA" id="ARBA00022705"/>
    </source>
</evidence>
<keyword evidence="6" id="KW-0235">DNA replication</keyword>
<keyword evidence="8" id="KW-0995">Kinetochore</keyword>
<proteinExistence type="inferred from homology"/>
<evidence type="ECO:0000256" key="7">
    <source>
        <dbReference type="ARBA" id="ARBA00022737"/>
    </source>
</evidence>
<dbReference type="Pfam" id="PF00400">
    <property type="entry name" value="WD40"/>
    <property type="match status" value="5"/>
</dbReference>
<accession>A0A9P1BMZ4</accession>
<dbReference type="PROSITE" id="PS00678">
    <property type="entry name" value="WD_REPEATS_1"/>
    <property type="match status" value="1"/>
</dbReference>
<dbReference type="EMBL" id="CAMXCT030000259">
    <property type="protein sequence ID" value="CAL4763601.1"/>
    <property type="molecule type" value="Genomic_DNA"/>
</dbReference>
<dbReference type="EMBL" id="CAMXCT010000259">
    <property type="protein sequence ID" value="CAI3976289.1"/>
    <property type="molecule type" value="Genomic_DNA"/>
</dbReference>
<reference evidence="13" key="1">
    <citation type="submission" date="2022-10" db="EMBL/GenBank/DDBJ databases">
        <authorList>
            <person name="Chen Y."/>
            <person name="Dougan E. K."/>
            <person name="Chan C."/>
            <person name="Rhodes N."/>
            <person name="Thang M."/>
        </authorList>
    </citation>
    <scope>NUCLEOTIDE SEQUENCE</scope>
</reference>
<dbReference type="GO" id="GO:0006260">
    <property type="term" value="P:DNA replication"/>
    <property type="evidence" value="ECO:0007669"/>
    <property type="project" value="UniProtKB-KW"/>
</dbReference>
<dbReference type="PANTHER" id="PTHR24111:SF0">
    <property type="entry name" value="LEUCINE-RICH REPEAT-CONTAINING PROTEIN"/>
    <property type="match status" value="1"/>
</dbReference>
<dbReference type="SUPFAM" id="SSF52047">
    <property type="entry name" value="RNI-like"/>
    <property type="match status" value="2"/>
</dbReference>
<dbReference type="CDD" id="cd00116">
    <property type="entry name" value="LRR_RI"/>
    <property type="match status" value="1"/>
</dbReference>
<dbReference type="PROSITE" id="PS50082">
    <property type="entry name" value="WD_REPEATS_2"/>
    <property type="match status" value="3"/>
</dbReference>
<comment type="similarity">
    <text evidence="3">Belongs to the LRWD1 family.</text>
</comment>
<dbReference type="SMART" id="SM00320">
    <property type="entry name" value="WD40"/>
    <property type="match status" value="9"/>
</dbReference>
<feature type="repeat" description="WD" evidence="12">
    <location>
        <begin position="510"/>
        <end position="542"/>
    </location>
</feature>
<dbReference type="Gene3D" id="3.90.176.10">
    <property type="entry name" value="Toxin ADP-ribosyltransferase, Chain A, domain 1"/>
    <property type="match status" value="1"/>
</dbReference>
<dbReference type="SMART" id="SM00368">
    <property type="entry name" value="LRR_RI"/>
    <property type="match status" value="19"/>
</dbReference>
<gene>
    <name evidence="13" type="ORF">C1SCF055_LOCUS4521</name>
</gene>
<comment type="subcellular location">
    <subcellularLocation>
        <location evidence="2">Chromosome</location>
        <location evidence="2">Centromere</location>
        <location evidence="2">Kinetochore</location>
    </subcellularLocation>
    <subcellularLocation>
        <location evidence="1">Chromosome</location>
        <location evidence="1">Telomere</location>
    </subcellularLocation>
</comment>
<evidence type="ECO:0000256" key="5">
    <source>
        <dbReference type="ARBA" id="ARBA00022574"/>
    </source>
</evidence>
<dbReference type="Proteomes" id="UP001152797">
    <property type="component" value="Unassembled WGS sequence"/>
</dbReference>
<dbReference type="PROSITE" id="PS50294">
    <property type="entry name" value="WD_REPEATS_REGION"/>
    <property type="match status" value="2"/>
</dbReference>
<name>A0A9P1BMZ4_9DINO</name>
<feature type="repeat" description="WD" evidence="12">
    <location>
        <begin position="1"/>
        <end position="22"/>
    </location>
</feature>
<keyword evidence="7" id="KW-0677">Repeat</keyword>
<evidence type="ECO:0000313" key="15">
    <source>
        <dbReference type="Proteomes" id="UP001152797"/>
    </source>
</evidence>
<dbReference type="Pfam" id="PF13516">
    <property type="entry name" value="LRR_6"/>
    <property type="match status" value="12"/>
</dbReference>
<keyword evidence="10" id="KW-0137">Centromere</keyword>
<dbReference type="EMBL" id="CAMXCT020000259">
    <property type="protein sequence ID" value="CAL1129664.1"/>
    <property type="molecule type" value="Genomic_DNA"/>
</dbReference>
<evidence type="ECO:0000256" key="4">
    <source>
        <dbReference type="ARBA" id="ARBA00015536"/>
    </source>
</evidence>
<sequence>MNSDGTLLASASNDLTVKVWDLTQDCRMLLELLGHNSPIFTVDLESEQLISGDKDEAIVWSLADGNILRRWAAFDSQLSVVRQIHRDSSGEVAIAAGTEVHLASISSSSFKSVKLSHEARVAAVHSVPFPEKTGDFLMACGCVDAHVVLWKLSAISKGSKVKTAPEFTPTMLSRFSAGEQDVRAICFSGKGDLLAAGNDDSTLRVFHVTIAKNSEVSVQSLCAANLHTDWIHSVSMAATGALVASGSDDNSISLYDVKKQQRAGIVKIFSGAFSVVLSPNSNWLFSASGDIRVWSVPKMLQQMQSEAMSRRHCCAIAGLTMNKDGSKAVAVSPDQSDGKPNGGLQLSIWDAEGATQQSFITVPGSKEDDDRPLCICVSPDGLTAAVGCDTGKLWFLRTEDGKTLWEMNEAHSERIFCCEWLEDDSVATGSEDGRVCCWSLMHHCCSAAARPYDAGLRCFAWTNDRQRVLCGGDYQSPRLVHLGGADEDGYLLMEYKDIIRQELTVSTSCSISLSSDDLKAVTCSWDKALRVWDVDSGELLLVVTQVSDWVVKGFGATLAGDCACLCVSYSWDRQVQLWNLPCLRATSGTSQKSPLLVVDAQDAPQRLSSCQCDASLVHMACALRWEDGVRRNLAFSDEDGGVHFFKVHLKEVTSGTAATKKRCIFQSALEEAWCPKLEEAIQKLPLEDMERELVLEQIHHFRKKVLLSVLKRNSAELRAYHEEHPDGLPTIFSLLVEQPNLFELVSQQYLNNANARQVDDEMSEGMMKVLPYVKLLLQSLRTLPPEFHYKDQVYRALSDRHDHLERRFYAGRLFYRYGFNFTSKTPPPPNESMGTLWQINTNGEAFNLSFLIQREEDVLLPPLTCLEVLSCQADAAGPDVIAFQQVGLPQTCPLEGCEKAISVEEMPEHLATHFHSYWNYQKFSSHLTIQGFVPEKELRVLVSMLKTPANVQALELVNTDLSDTGTVILAEAMKVNRKVTHLALRSNLIAKRGALAMAEAVRCNDVLESLDMNSNEVGERGAEELAEALRQNTKLDTLDLANNQIGPKGLIFLAELLRRNRNRTLRHLALGNNNIGPEAIVTLAGVLRKNNTLVDLSLDLNAVGDKGAEALGEAISSNHALQRLDLSNNGIKGQGSVAFFNGLKNNHTLAQLVMELNPIGVVGATALAEVLRHHPVLQFLDVRLTDLGDEGCLQVAEGLKCSQALQHLDMCYNQIYDRGGFALAEALKHNRTLQDLLLRTNQLGDAGVSALAESLQKNRTLQYLALDNNQISQLGVAALAKTLHKNRVMQQLSLDLNCMKDQGAAQLAQALTHNRSLLILRVCSNEIGEEGAVALADALRQNCSLQHLAASSNDFGQHGATALGSALRENRHLQVLDVRMNHIGDPGVIALAEALRTNQTLQQLSVGNNQIQRHGAEALAEVLKENRSLQSLDVRFNDLGDIGTTALTNALKENTTLQNLGVASTELGQFGRATVSELLEKRLLARNHCTNFAVPCRRGSLHNWWLMGTSLTGSVSIMCHII</sequence>